<feature type="transmembrane region" description="Helical" evidence="2">
    <location>
        <begin position="162"/>
        <end position="183"/>
    </location>
</feature>
<evidence type="ECO:0000256" key="2">
    <source>
        <dbReference type="SAM" id="Phobius"/>
    </source>
</evidence>
<reference evidence="4" key="1">
    <citation type="submission" date="2016-06" db="EMBL/GenBank/DDBJ databases">
        <authorList>
            <person name="Sutton G."/>
            <person name="Brinkac L."/>
            <person name="Sanka R."/>
            <person name="Adams M."/>
            <person name="Lau E."/>
            <person name="Sam S."/>
            <person name="Sreng N."/>
            <person name="Him V."/>
            <person name="Kerleguer A."/>
            <person name="Cheng S."/>
        </authorList>
    </citation>
    <scope>NUCLEOTIDE SEQUENCE [LARGE SCALE GENOMIC DNA]</scope>
    <source>
        <strain evidence="4">E1876</strain>
    </source>
</reference>
<keyword evidence="2" id="KW-0472">Membrane</keyword>
<organism evidence="3 4">
    <name type="scientific">Mycolicibacter sinensis (strain JDM601)</name>
    <name type="common">Mycobacterium sinense</name>
    <dbReference type="NCBI Taxonomy" id="875328"/>
    <lineage>
        <taxon>Bacteria</taxon>
        <taxon>Bacillati</taxon>
        <taxon>Actinomycetota</taxon>
        <taxon>Actinomycetes</taxon>
        <taxon>Mycobacteriales</taxon>
        <taxon>Mycobacteriaceae</taxon>
        <taxon>Mycolicibacter</taxon>
    </lineage>
</organism>
<gene>
    <name evidence="3" type="ORF">A5710_15905</name>
</gene>
<feature type="transmembrane region" description="Helical" evidence="2">
    <location>
        <begin position="189"/>
        <end position="209"/>
    </location>
</feature>
<name>A0A1A2Y2N7_MYCSD</name>
<comment type="caution">
    <text evidence="3">The sequence shown here is derived from an EMBL/GenBank/DDBJ whole genome shotgun (WGS) entry which is preliminary data.</text>
</comment>
<evidence type="ECO:0000256" key="1">
    <source>
        <dbReference type="SAM" id="MobiDB-lite"/>
    </source>
</evidence>
<dbReference type="RefSeq" id="WP_064924162.1">
    <property type="nucleotide sequence ID" value="NZ_LZJK01000155.1"/>
</dbReference>
<keyword evidence="2" id="KW-0812">Transmembrane</keyword>
<dbReference type="OrthoDB" id="8535577at2"/>
<proteinExistence type="predicted"/>
<keyword evidence="2" id="KW-1133">Transmembrane helix</keyword>
<sequence length="327" mass="36231">MLEWFRHDIVDRGRLPLLCCLLAFLVTFLVTRSVVRYIRSTAGRVDAPRWWQPRNVHIGSKHIHHVVFGVVLVMVAGVTLVAAGPHGHEPAFSLSAIAFGIGAALVLDEYALILHLSDVYWEEDGRASVDAVFAAAAVTGLLVLGFHPLTFLLSAWHDTSSLLIRTGVFAGLVMALPLGVVVLLKGKVWTGLIGMFFFPLLVIGAIRLSRPHAPWARWRYLGSRERMRRALERERRLRRPVVQAKLWLQDAIAGRPQLPDERVVDAELDREVRAASAPTEPIWIGRPRVPTGPAPQRPVPNRAVADASAPTRPFSVPPLPRPGGPWR</sequence>
<dbReference type="AlphaFoldDB" id="A0A1A2Y2N7"/>
<protein>
    <recommendedName>
        <fullName evidence="5">Integral membrane protein</fullName>
    </recommendedName>
</protein>
<dbReference type="EMBL" id="LZKG01000042">
    <property type="protein sequence ID" value="OBI32284.1"/>
    <property type="molecule type" value="Genomic_DNA"/>
</dbReference>
<evidence type="ECO:0000313" key="4">
    <source>
        <dbReference type="Proteomes" id="UP000093943"/>
    </source>
</evidence>
<feature type="region of interest" description="Disordered" evidence="1">
    <location>
        <begin position="283"/>
        <end position="327"/>
    </location>
</feature>
<feature type="transmembrane region" description="Helical" evidence="2">
    <location>
        <begin position="63"/>
        <end position="84"/>
    </location>
</feature>
<dbReference type="Proteomes" id="UP000093943">
    <property type="component" value="Unassembled WGS sequence"/>
</dbReference>
<evidence type="ECO:0000313" key="3">
    <source>
        <dbReference type="EMBL" id="OBI32284.1"/>
    </source>
</evidence>
<feature type="compositionally biased region" description="Pro residues" evidence="1">
    <location>
        <begin position="315"/>
        <end position="327"/>
    </location>
</feature>
<accession>A0A1A2Y2N7</accession>
<feature type="transmembrane region" description="Helical" evidence="2">
    <location>
        <begin position="133"/>
        <end position="155"/>
    </location>
</feature>
<evidence type="ECO:0008006" key="5">
    <source>
        <dbReference type="Google" id="ProtNLM"/>
    </source>
</evidence>
<feature type="transmembrane region" description="Helical" evidence="2">
    <location>
        <begin position="15"/>
        <end position="35"/>
    </location>
</feature>
<feature type="transmembrane region" description="Helical" evidence="2">
    <location>
        <begin position="91"/>
        <end position="113"/>
    </location>
</feature>